<feature type="transmembrane region" description="Helical" evidence="2">
    <location>
        <begin position="234"/>
        <end position="254"/>
    </location>
</feature>
<feature type="transmembrane region" description="Helical" evidence="2">
    <location>
        <begin position="204"/>
        <end position="228"/>
    </location>
</feature>
<dbReference type="Proteomes" id="UP000016930">
    <property type="component" value="Unassembled WGS sequence"/>
</dbReference>
<evidence type="ECO:0000313" key="5">
    <source>
        <dbReference type="Proteomes" id="UP000016930"/>
    </source>
</evidence>
<keyword evidence="2" id="KW-0812">Transmembrane</keyword>
<proteinExistence type="predicted"/>
<dbReference type="PANTHER" id="PTHR40465:SF1">
    <property type="entry name" value="DUF6534 DOMAIN-CONTAINING PROTEIN"/>
    <property type="match status" value="1"/>
</dbReference>
<gene>
    <name evidence="4" type="ORF">CERSUDRAFT_88053</name>
</gene>
<protein>
    <recommendedName>
        <fullName evidence="3">DUF6534 domain-containing protein</fullName>
    </recommendedName>
</protein>
<evidence type="ECO:0000259" key="3">
    <source>
        <dbReference type="Pfam" id="PF20152"/>
    </source>
</evidence>
<name>M2R0R4_CERS8</name>
<feature type="transmembrane region" description="Helical" evidence="2">
    <location>
        <begin position="159"/>
        <end position="183"/>
    </location>
</feature>
<reference evidence="4 5" key="1">
    <citation type="journal article" date="2012" name="Proc. Natl. Acad. Sci. U.S.A.">
        <title>Comparative genomics of Ceriporiopsis subvermispora and Phanerochaete chrysosporium provide insight into selective ligninolysis.</title>
        <authorList>
            <person name="Fernandez-Fueyo E."/>
            <person name="Ruiz-Duenas F.J."/>
            <person name="Ferreira P."/>
            <person name="Floudas D."/>
            <person name="Hibbett D.S."/>
            <person name="Canessa P."/>
            <person name="Larrondo L.F."/>
            <person name="James T.Y."/>
            <person name="Seelenfreund D."/>
            <person name="Lobos S."/>
            <person name="Polanco R."/>
            <person name="Tello M."/>
            <person name="Honda Y."/>
            <person name="Watanabe T."/>
            <person name="Watanabe T."/>
            <person name="Ryu J.S."/>
            <person name="Kubicek C.P."/>
            <person name="Schmoll M."/>
            <person name="Gaskell J."/>
            <person name="Hammel K.E."/>
            <person name="St John F.J."/>
            <person name="Vanden Wymelenberg A."/>
            <person name="Sabat G."/>
            <person name="Splinter BonDurant S."/>
            <person name="Syed K."/>
            <person name="Yadav J.S."/>
            <person name="Doddapaneni H."/>
            <person name="Subramanian V."/>
            <person name="Lavin J.L."/>
            <person name="Oguiza J.A."/>
            <person name="Perez G."/>
            <person name="Pisabarro A.G."/>
            <person name="Ramirez L."/>
            <person name="Santoyo F."/>
            <person name="Master E."/>
            <person name="Coutinho P.M."/>
            <person name="Henrissat B."/>
            <person name="Lombard V."/>
            <person name="Magnuson J.K."/>
            <person name="Kuees U."/>
            <person name="Hori C."/>
            <person name="Igarashi K."/>
            <person name="Samejima M."/>
            <person name="Held B.W."/>
            <person name="Barry K.W."/>
            <person name="LaButti K.M."/>
            <person name="Lapidus A."/>
            <person name="Lindquist E.A."/>
            <person name="Lucas S.M."/>
            <person name="Riley R."/>
            <person name="Salamov A.A."/>
            <person name="Hoffmeister D."/>
            <person name="Schwenk D."/>
            <person name="Hadar Y."/>
            <person name="Yarden O."/>
            <person name="de Vries R.P."/>
            <person name="Wiebenga A."/>
            <person name="Stenlid J."/>
            <person name="Eastwood D."/>
            <person name="Grigoriev I.V."/>
            <person name="Berka R.M."/>
            <person name="Blanchette R.A."/>
            <person name="Kersten P."/>
            <person name="Martinez A.T."/>
            <person name="Vicuna R."/>
            <person name="Cullen D."/>
        </authorList>
    </citation>
    <scope>NUCLEOTIDE SEQUENCE [LARGE SCALE GENOMIC DNA]</scope>
    <source>
        <strain evidence="4 5">B</strain>
    </source>
</reference>
<feature type="transmembrane region" description="Helical" evidence="2">
    <location>
        <begin position="119"/>
        <end position="139"/>
    </location>
</feature>
<dbReference type="InterPro" id="IPR045339">
    <property type="entry name" value="DUF6534"/>
</dbReference>
<dbReference type="Pfam" id="PF20152">
    <property type="entry name" value="DUF6534"/>
    <property type="match status" value="1"/>
</dbReference>
<dbReference type="AlphaFoldDB" id="M2R0R4"/>
<keyword evidence="2" id="KW-1133">Transmembrane helix</keyword>
<keyword evidence="2" id="KW-0472">Membrane</keyword>
<organism evidence="4 5">
    <name type="scientific">Ceriporiopsis subvermispora (strain B)</name>
    <name type="common">White-rot fungus</name>
    <name type="synonym">Gelatoporia subvermispora</name>
    <dbReference type="NCBI Taxonomy" id="914234"/>
    <lineage>
        <taxon>Eukaryota</taxon>
        <taxon>Fungi</taxon>
        <taxon>Dikarya</taxon>
        <taxon>Basidiomycota</taxon>
        <taxon>Agaricomycotina</taxon>
        <taxon>Agaricomycetes</taxon>
        <taxon>Polyporales</taxon>
        <taxon>Gelatoporiaceae</taxon>
        <taxon>Gelatoporia</taxon>
    </lineage>
</organism>
<dbReference type="PANTHER" id="PTHR40465">
    <property type="entry name" value="CHROMOSOME 1, WHOLE GENOME SHOTGUN SEQUENCE"/>
    <property type="match status" value="1"/>
</dbReference>
<feature type="transmembrane region" description="Helical" evidence="2">
    <location>
        <begin position="87"/>
        <end position="107"/>
    </location>
</feature>
<accession>M2R0R4</accession>
<feature type="domain" description="DUF6534" evidence="3">
    <location>
        <begin position="169"/>
        <end position="259"/>
    </location>
</feature>
<keyword evidence="5" id="KW-1185">Reference proteome</keyword>
<feature type="region of interest" description="Disordered" evidence="1">
    <location>
        <begin position="292"/>
        <end position="317"/>
    </location>
</feature>
<feature type="transmembrane region" description="Helical" evidence="2">
    <location>
        <begin position="46"/>
        <end position="67"/>
    </location>
</feature>
<evidence type="ECO:0000256" key="2">
    <source>
        <dbReference type="SAM" id="Phobius"/>
    </source>
</evidence>
<dbReference type="HOGENOM" id="CLU_046025_5_4_1"/>
<evidence type="ECO:0000313" key="4">
    <source>
        <dbReference type="EMBL" id="EMD32421.1"/>
    </source>
</evidence>
<dbReference type="STRING" id="914234.M2R0R4"/>
<dbReference type="OrthoDB" id="2535105at2759"/>
<sequence>MAVDLANTLGAILIGVIIVSVSYGAVLVQTYIYFQQDTADKRSLRSAIVLLWILATIHQLFLCHGLYLEVIVQQGNLLALETLPWSIISVVPITSAMNLVIRSVFCFRVWKFSGRNWPRIAATVLLSLIELGIAFAFLIADRVKLQFDTTATHTNPTDLIVGCTGWAFAVVADATITISQTLLLRRSRTDSPLTSGTNSALRALMLYSVSNGVLASMFALACFLTWITMSDNRVYLAFFCATPSLLLNALLATLNGRHHLRELIDARQGPALTGELLRDNGVQIGVDSCPSTEYASTGRDVKPLPPPPCEDIGTKWE</sequence>
<evidence type="ECO:0000256" key="1">
    <source>
        <dbReference type="SAM" id="MobiDB-lite"/>
    </source>
</evidence>
<feature type="transmembrane region" description="Helical" evidence="2">
    <location>
        <begin position="12"/>
        <end position="34"/>
    </location>
</feature>
<dbReference type="EMBL" id="KB445811">
    <property type="protein sequence ID" value="EMD32421.1"/>
    <property type="molecule type" value="Genomic_DNA"/>
</dbReference>